<dbReference type="AlphaFoldDB" id="A0A081NDE3"/>
<keyword evidence="2" id="KW-1185">Reference proteome</keyword>
<dbReference type="EMBL" id="JOKH01000005">
    <property type="protein sequence ID" value="KEQ16466.1"/>
    <property type="molecule type" value="Genomic_DNA"/>
</dbReference>
<evidence type="ECO:0000313" key="2">
    <source>
        <dbReference type="Proteomes" id="UP000028073"/>
    </source>
</evidence>
<name>A0A081NDE3_9GAMM</name>
<proteinExistence type="predicted"/>
<sequence length="181" mass="21270">MLCQKRQKRSITFKNTIRFALTLLILTTSSWLLATPAPTREDCLREMDYWSSFIGLIVAGHQASGTAFLYNQFWPAVWPDDCLNINPGQTLKLYFRPWTNETRFSNELPPNNSLVIKDYLFSHHVFFIHGLPTQTMRLYCYAFEKADRIEYWTTRLEFTLQSMDEKVVIPYLASPALWLSR</sequence>
<evidence type="ECO:0000313" key="1">
    <source>
        <dbReference type="EMBL" id="KEQ16466.1"/>
    </source>
</evidence>
<dbReference type="Proteomes" id="UP000028073">
    <property type="component" value="Unassembled WGS sequence"/>
</dbReference>
<accession>A0A081NDE3</accession>
<gene>
    <name evidence="1" type="ORF">GZ78_21650</name>
</gene>
<protein>
    <submittedName>
        <fullName evidence="1">Uncharacterized protein</fullName>
    </submittedName>
</protein>
<reference evidence="1 2" key="1">
    <citation type="submission" date="2014-06" db="EMBL/GenBank/DDBJ databases">
        <title>Whole Genome Sequences of Three Symbiotic Endozoicomonas Bacteria.</title>
        <authorList>
            <person name="Neave M.J."/>
            <person name="Apprill A."/>
            <person name="Voolstra C.R."/>
        </authorList>
    </citation>
    <scope>NUCLEOTIDE SEQUENCE [LARGE SCALE GENOMIC DNA]</scope>
    <source>
        <strain evidence="1 2">DSM 25634</strain>
    </source>
</reference>
<comment type="caution">
    <text evidence="1">The sequence shown here is derived from an EMBL/GenBank/DDBJ whole genome shotgun (WGS) entry which is preliminary data.</text>
</comment>
<dbReference type="STRING" id="1137799.GZ78_21650"/>
<organism evidence="1 2">
    <name type="scientific">Endozoicomonas numazuensis</name>
    <dbReference type="NCBI Taxonomy" id="1137799"/>
    <lineage>
        <taxon>Bacteria</taxon>
        <taxon>Pseudomonadati</taxon>
        <taxon>Pseudomonadota</taxon>
        <taxon>Gammaproteobacteria</taxon>
        <taxon>Oceanospirillales</taxon>
        <taxon>Endozoicomonadaceae</taxon>
        <taxon>Endozoicomonas</taxon>
    </lineage>
</organism>